<dbReference type="InterPro" id="IPR050557">
    <property type="entry name" value="RTX_toxin/Mannuronan_C5-epim"/>
</dbReference>
<proteinExistence type="predicted"/>
<comment type="subcellular location">
    <subcellularLocation>
        <location evidence="2">Secreted</location>
    </subcellularLocation>
</comment>
<dbReference type="RefSeq" id="WP_305105396.1">
    <property type="nucleotide sequence ID" value="NZ_JAUTWS010000018.1"/>
</dbReference>
<feature type="domain" description="PcRGLX/YetA-like N-terminal RIFT barrel" evidence="6">
    <location>
        <begin position="36"/>
        <end position="86"/>
    </location>
</feature>
<dbReference type="PROSITE" id="PS00330">
    <property type="entry name" value="HEMOLYSIN_CALCIUM"/>
    <property type="match status" value="1"/>
</dbReference>
<evidence type="ECO:0000313" key="7">
    <source>
        <dbReference type="EMBL" id="MDO9710536.1"/>
    </source>
</evidence>
<dbReference type="Pfam" id="PF00353">
    <property type="entry name" value="HemolysinCabind"/>
    <property type="match status" value="2"/>
</dbReference>
<comment type="cofactor">
    <cofactor evidence="1">
        <name>Ca(2+)</name>
        <dbReference type="ChEBI" id="CHEBI:29108"/>
    </cofactor>
</comment>
<accession>A0ABT9E304</accession>
<evidence type="ECO:0000313" key="8">
    <source>
        <dbReference type="Proteomes" id="UP001243009"/>
    </source>
</evidence>
<feature type="domain" description="Peptidase M10 serralysin C-terminal" evidence="5">
    <location>
        <begin position="1428"/>
        <end position="1534"/>
    </location>
</feature>
<evidence type="ECO:0000256" key="2">
    <source>
        <dbReference type="ARBA" id="ARBA00004613"/>
    </source>
</evidence>
<name>A0ABT9E304_9PROT</name>
<dbReference type="InterPro" id="IPR048329">
    <property type="entry name" value="PcRGLX_1st"/>
</dbReference>
<evidence type="ECO:0000259" key="6">
    <source>
        <dbReference type="Pfam" id="PF19501"/>
    </source>
</evidence>
<dbReference type="Proteomes" id="UP001243009">
    <property type="component" value="Unassembled WGS sequence"/>
</dbReference>
<comment type="caution">
    <text evidence="7">The sequence shown here is derived from an EMBL/GenBank/DDBJ whole genome shotgun (WGS) entry which is preliminary data.</text>
</comment>
<dbReference type="PRINTS" id="PR00313">
    <property type="entry name" value="CABNDNGRPT"/>
</dbReference>
<dbReference type="InterPro" id="IPR018511">
    <property type="entry name" value="Hemolysin-typ_Ca-bd_CS"/>
</dbReference>
<evidence type="ECO:0000256" key="1">
    <source>
        <dbReference type="ARBA" id="ARBA00001913"/>
    </source>
</evidence>
<reference evidence="7 8" key="1">
    <citation type="submission" date="2023-08" db="EMBL/GenBank/DDBJ databases">
        <title>The draft genome sequence of Paracraurococcus sp. LOR1-02.</title>
        <authorList>
            <person name="Kingkaew E."/>
            <person name="Tanasupawat S."/>
        </authorList>
    </citation>
    <scope>NUCLEOTIDE SEQUENCE [LARGE SCALE GENOMIC DNA]</scope>
    <source>
        <strain evidence="7 8">LOR1-02</strain>
    </source>
</reference>
<dbReference type="Pfam" id="PF19501">
    <property type="entry name" value="PcRGLX_1st"/>
    <property type="match status" value="1"/>
</dbReference>
<dbReference type="Gene3D" id="2.150.10.10">
    <property type="entry name" value="Serralysin-like metalloprotease, C-terminal"/>
    <property type="match status" value="1"/>
</dbReference>
<dbReference type="InterPro" id="IPR013858">
    <property type="entry name" value="Peptidase_M10B_C"/>
</dbReference>
<gene>
    <name evidence="7" type="ORF">Q7A36_19445</name>
</gene>
<evidence type="ECO:0008006" key="9">
    <source>
        <dbReference type="Google" id="ProtNLM"/>
    </source>
</evidence>
<organism evidence="7 8">
    <name type="scientific">Paracraurococcus lichenis</name>
    <dbReference type="NCBI Taxonomy" id="3064888"/>
    <lineage>
        <taxon>Bacteria</taxon>
        <taxon>Pseudomonadati</taxon>
        <taxon>Pseudomonadota</taxon>
        <taxon>Alphaproteobacteria</taxon>
        <taxon>Acetobacterales</taxon>
        <taxon>Roseomonadaceae</taxon>
        <taxon>Paracraurococcus</taxon>
    </lineage>
</organism>
<sequence length="1547" mass="154579">MPGTVTAPSLARLGAGDLASLAFQNAGTATLAGGITTFGQSFLQGELPAGTGLVARIGGQAVSVQLDVKTTWPDGSVKMAVLSVARPEIAAGGALDVVLARAGTGAPLAGPAIDLAQAIKAHSFSLDITLAGKPAVTVDVLDALQKALADGTASFWQKGALATQARVEIPLAGSQRLVFDVTAFKGGGIEVEAQFNNDRAMELAGGRVDYSLAARLDGKQVLQETVSQGQYQNWHRTFSDGHDGGQGLGSPEAGWLNIQQDVARLEKIGAVADYDLTIGIAEARLQAWYAATQAAGWGAPLAADGVTQYFPATGSRPDIGVVTQANTAWLTTQDARAAAYAMGQAEAAGAVPWNYYDRANGTWLNPTDYPKLWMDPRGGTGKPGDPKATGPTQLADSLTGWSPDRAHQPDLSFVPYILTGERWILDNLQAQAAFNLTSVWPAQRGTAGDVIVDDQQVRSMAWGLREIENALWATPDGTPEKAWLQQVSDDNWSFLVSHIPAWTAAEGELHGYLPTTTTPNIAPWQQDFFASTAIAAASRGNAEAMTYLNWAKNFLIGRFEQADNGFVLNDGMAYSLVAADPATGLRYKTWAEVGAATRAAGQSNGDGWRASEGYYGRLALTTLAGIYLLTGDERAARAYYRLAEQSPPFTTAASIASDPQFSVMLPGVYGGTVLGTAGDDIKVLKSPAATLKADLGPGQDRLELPDGNNTGTVANTETIIAGKGSDRITLITPLAGGKVDLGGGSDSLTLADGGNSLQALNVETIIGGAGFDAVTLGEGGAIVTVGNAELLTGGAGNDVVTLTGSVAGVTVNLGGGSDRLLVAATGNASLTVRNAETILGSNGAEAVVLGAPVAGGMVDLGGGRDQLTLSSAGPNGITVGNVESILGGAAADTVTLGGASRGAVIDLGGGADRLLLANAANDVLVSRVETVTGGTGNDTVTFGAPIAGAVVDLGGGQDRLVLASGGPNSLRVSNVETIIGGDGADDVTLLTVLNGGTVSLGPGNDRLTLSSAGANKAGIGGVVTLIGGSADDAITLTAGISEGQVDLGQGSDSLALAGAANSLTVRGVETLTGSGGADLVTLGAAVNGMVVDLRGGPDRLTLSGLGANVLQAAGADSIIGGAANDTVTLTAAMNGGLVDLGGGRDRLLLSSTGPNTLTVSNAESVTGGSGNDNVTFGAPILGAAIDLGLGTDRLTLASGGPNGVTASGIEVITGGSGADTVTLGTAGTGYVIDLGGGEDRLVLSSAGANGITARNLETIQGGSASDTVTLGTGIVGGFVDLGDGQDVLVLGGAENSLTVRNTESITGNGAADTVTLGTAMVGGVVNLGNGADKLVLSSAGPNTLSVANTETILGGAAADDVTLTTVTSNGMVDLGDGVDRLTLATTGSNSVTVANVEAVIGNAVANRILVTGAVSARVDAGAGNDTLTGGDGADTLIGGGGIDLVTGGKGADHFVFLAAGDSPVTTPNSIQDFQPGVDRLVFQGLLTGSFAWLGGAPFTGGGNTQARFVAASQTLQMDLNGDGTADMAVRLTGGLPAGFSASDFAWN</sequence>
<evidence type="ECO:0000259" key="5">
    <source>
        <dbReference type="Pfam" id="PF08548"/>
    </source>
</evidence>
<evidence type="ECO:0000256" key="4">
    <source>
        <dbReference type="ARBA" id="ARBA00022737"/>
    </source>
</evidence>
<dbReference type="SUPFAM" id="SSF51120">
    <property type="entry name" value="beta-Roll"/>
    <property type="match status" value="5"/>
</dbReference>
<dbReference type="InterPro" id="IPR001343">
    <property type="entry name" value="Hemolysn_Ca-bd"/>
</dbReference>
<dbReference type="PANTHER" id="PTHR38340:SF1">
    <property type="entry name" value="S-LAYER PROTEIN"/>
    <property type="match status" value="1"/>
</dbReference>
<keyword evidence="8" id="KW-1185">Reference proteome</keyword>
<dbReference type="EMBL" id="JAUTWS010000018">
    <property type="protein sequence ID" value="MDO9710536.1"/>
    <property type="molecule type" value="Genomic_DNA"/>
</dbReference>
<keyword evidence="3" id="KW-0964">Secreted</keyword>
<keyword evidence="4" id="KW-0677">Repeat</keyword>
<dbReference type="Pfam" id="PF08548">
    <property type="entry name" value="Peptidase_M10_C"/>
    <property type="match status" value="1"/>
</dbReference>
<evidence type="ECO:0000256" key="3">
    <source>
        <dbReference type="ARBA" id="ARBA00022525"/>
    </source>
</evidence>
<dbReference type="InterPro" id="IPR011049">
    <property type="entry name" value="Serralysin-like_metalloprot_C"/>
</dbReference>
<dbReference type="Gene3D" id="2.160.20.160">
    <property type="match status" value="2"/>
</dbReference>
<protein>
    <recommendedName>
        <fullName evidence="9">Calcium-binding protein</fullName>
    </recommendedName>
</protein>
<dbReference type="PANTHER" id="PTHR38340">
    <property type="entry name" value="S-LAYER PROTEIN"/>
    <property type="match status" value="1"/>
</dbReference>